<feature type="compositionally biased region" description="Basic residues" evidence="1">
    <location>
        <begin position="1310"/>
        <end position="1322"/>
    </location>
</feature>
<feature type="region of interest" description="Disordered" evidence="1">
    <location>
        <begin position="1118"/>
        <end position="1378"/>
    </location>
</feature>
<feature type="compositionally biased region" description="Acidic residues" evidence="1">
    <location>
        <begin position="1280"/>
        <end position="1293"/>
    </location>
</feature>
<dbReference type="OrthoDB" id="3944206at2759"/>
<evidence type="ECO:0000313" key="2">
    <source>
        <dbReference type="EMBL" id="KAH7076152.1"/>
    </source>
</evidence>
<keyword evidence="3" id="KW-1185">Reference proteome</keyword>
<proteinExistence type="predicted"/>
<evidence type="ECO:0000256" key="1">
    <source>
        <dbReference type="SAM" id="MobiDB-lite"/>
    </source>
</evidence>
<feature type="compositionally biased region" description="Low complexity" evidence="1">
    <location>
        <begin position="1209"/>
        <end position="1222"/>
    </location>
</feature>
<sequence length="1378" mass="155377">MAKLSRTRPPIPRAYERESQPWVLPNKLTKLICLCAGREASAALCIALSIGKHNGASAARQATFFEPFNYWDWHGIAPDDDCAREVKKQRFWEYERGFMVNGTIPYGYPTSEERWKAFTSILEKHPERRHWVKRIAIAHWMTTKHLTWITENLVALEGLDLSDIPELGNQPELISGQWPDLIDEKIFRRGVKINNLLATLSWLGLPDFRDVNGHVALGIMERVLPRCIKLATLSIRSRHNGQIKPEFTDCHAAICDLPSRLVLHAPPSVQRLELRLVYPNIGYLIDTLEARKSSIKSIGIDLGAWIQAHNQEEPDADQLDEAAIKSAAHLVAQRFKLEVYRMNYSKFLHEDQERSSLETDVAPPKPYAGGVRHTFEQDFFRDDGTFPPLDTSSHCQVPHVSAVDCRWHDEPLHHGQILQFFDRGADATLTDVLVNMFHAASKRTDFKLFALQPEWQYQSENPIHPYALLQQLDEGDSSVAKVRDMSSPEVYQWLNQTFHWRPVFDWDWFVTPDHRNHDGNLHPAYKNLRMDWPRPPPTEGFHDDLLIIAIQKQFKLLDSAGIPVHILIGRRHPDGPSLYWGWPYDTEAWAKWLDAPLDASLRIIAPLISTLTVSYDLRSPLDEDRLREMDELCGSLNEDEELARHTKLKKCVRPVCPWAAIGNECPFCGELEPSLQKETKEKLSNNLPGNPPVGVYAADHRPDSDDTDADHEAGSNIHKLARDAAYKREAIGWNRFWNEYADSMTTLKELRVRMPRCFDTTGSVRLARLLKSEKGWRRTSYANERQDLQSNINAENYYRNGESTCTRTPEAKRWPAGSFVRRTWVRRDPPAISSGKITELHRNEDDAEGLHEPNSTPHGGQIFEEEVEARTTRREAEELENAVNKAEVAALLEQELEEKLRRQMTAPVRAATPVNTAPDFENDEVESRFRGRYGRRIRRIAQTEWHTSMEAYIDEFEQLADKAAILYKMFRATRKSGEEPGAKETDAENARDLLTSTVKSLRHRNARFRAADVFRVKGQDEAFRDGLGLVVQETDLAAEEWRHRTPCKQADGADVEAGQAPDIATTEAPDGHVVQSVDVEQTNQVNNVRVETTNGAGNIQTTSVQITIEIEDVEIEETNVSPASPFDSLFEGSPTPKEPMQTSDQIAIAPIRPSSRPEGAAPEPGTTKTSVSPKTVRPTAGPPRTPASKRVPSPTPKTSSPLRPPQTPPQASSSTHSESPKSSIKDLKSESTKPPAKARRAVRNTRDPVIDLSTLNKSGRELRSRSGTPKAPKPKYVEEKSDDEDEGDEEVKDEVEKAKVEMGGKEGKKSAKKVAKGTNKKKLKEEDDSGEEYVPEVGKKGRGKGRGGKTVAAKGRGKKRGPDEDDDGKVKVTKKAKI</sequence>
<organism evidence="2 3">
    <name type="scientific">Paraphoma chrysanthemicola</name>
    <dbReference type="NCBI Taxonomy" id="798071"/>
    <lineage>
        <taxon>Eukaryota</taxon>
        <taxon>Fungi</taxon>
        <taxon>Dikarya</taxon>
        <taxon>Ascomycota</taxon>
        <taxon>Pezizomycotina</taxon>
        <taxon>Dothideomycetes</taxon>
        <taxon>Pleosporomycetidae</taxon>
        <taxon>Pleosporales</taxon>
        <taxon>Pleosporineae</taxon>
        <taxon>Phaeosphaeriaceae</taxon>
        <taxon>Paraphoma</taxon>
    </lineage>
</organism>
<feature type="region of interest" description="Disordered" evidence="1">
    <location>
        <begin position="843"/>
        <end position="863"/>
    </location>
</feature>
<dbReference type="Proteomes" id="UP000813461">
    <property type="component" value="Unassembled WGS sequence"/>
</dbReference>
<accession>A0A8K0QZA2</accession>
<comment type="caution">
    <text evidence="2">The sequence shown here is derived from an EMBL/GenBank/DDBJ whole genome shotgun (WGS) entry which is preliminary data.</text>
</comment>
<protein>
    <submittedName>
        <fullName evidence="2">Uncharacterized protein</fullName>
    </submittedName>
</protein>
<gene>
    <name evidence="2" type="ORF">FB567DRAFT_596772</name>
</gene>
<reference evidence="2" key="1">
    <citation type="journal article" date="2021" name="Nat. Commun.">
        <title>Genetic determinants of endophytism in the Arabidopsis root mycobiome.</title>
        <authorList>
            <person name="Mesny F."/>
            <person name="Miyauchi S."/>
            <person name="Thiergart T."/>
            <person name="Pickel B."/>
            <person name="Atanasova L."/>
            <person name="Karlsson M."/>
            <person name="Huettel B."/>
            <person name="Barry K.W."/>
            <person name="Haridas S."/>
            <person name="Chen C."/>
            <person name="Bauer D."/>
            <person name="Andreopoulos W."/>
            <person name="Pangilinan J."/>
            <person name="LaButti K."/>
            <person name="Riley R."/>
            <person name="Lipzen A."/>
            <person name="Clum A."/>
            <person name="Drula E."/>
            <person name="Henrissat B."/>
            <person name="Kohler A."/>
            <person name="Grigoriev I.V."/>
            <person name="Martin F.M."/>
            <person name="Hacquard S."/>
        </authorList>
    </citation>
    <scope>NUCLEOTIDE SEQUENCE</scope>
    <source>
        <strain evidence="2">MPI-SDFR-AT-0120</strain>
    </source>
</reference>
<feature type="compositionally biased region" description="Basic and acidic residues" evidence="1">
    <location>
        <begin position="1294"/>
        <end position="1309"/>
    </location>
</feature>
<evidence type="ECO:0000313" key="3">
    <source>
        <dbReference type="Proteomes" id="UP000813461"/>
    </source>
</evidence>
<name>A0A8K0QZA2_9PLEO</name>
<dbReference type="EMBL" id="JAGMVJ010000019">
    <property type="protein sequence ID" value="KAH7076152.1"/>
    <property type="molecule type" value="Genomic_DNA"/>
</dbReference>